<dbReference type="Pfam" id="PF00015">
    <property type="entry name" value="MCPsignal"/>
    <property type="match status" value="1"/>
</dbReference>
<dbReference type="EMBL" id="QAYG01000003">
    <property type="protein sequence ID" value="PTW60855.1"/>
    <property type="molecule type" value="Genomic_DNA"/>
</dbReference>
<gene>
    <name evidence="8" type="ORF">C8N35_10334</name>
</gene>
<dbReference type="Gene3D" id="1.10.287.950">
    <property type="entry name" value="Methyl-accepting chemotaxis protein"/>
    <property type="match status" value="1"/>
</dbReference>
<dbReference type="PANTHER" id="PTHR32089">
    <property type="entry name" value="METHYL-ACCEPTING CHEMOTAXIS PROTEIN MCPB"/>
    <property type="match status" value="1"/>
</dbReference>
<dbReference type="InterPro" id="IPR003660">
    <property type="entry name" value="HAMP_dom"/>
</dbReference>
<keyword evidence="4" id="KW-0175">Coiled coil</keyword>
<dbReference type="Pfam" id="PF00672">
    <property type="entry name" value="HAMP"/>
    <property type="match status" value="1"/>
</dbReference>
<evidence type="ECO:0000259" key="6">
    <source>
        <dbReference type="PROSITE" id="PS50111"/>
    </source>
</evidence>
<proteinExistence type="inferred from homology"/>
<evidence type="ECO:0000256" key="1">
    <source>
        <dbReference type="ARBA" id="ARBA00023224"/>
    </source>
</evidence>
<keyword evidence="9" id="KW-1185">Reference proteome</keyword>
<protein>
    <submittedName>
        <fullName evidence="8">Methyl-accepting chemotaxis protein</fullName>
    </submittedName>
</protein>
<evidence type="ECO:0000313" key="9">
    <source>
        <dbReference type="Proteomes" id="UP000244081"/>
    </source>
</evidence>
<dbReference type="CDD" id="cd06225">
    <property type="entry name" value="HAMP"/>
    <property type="match status" value="1"/>
</dbReference>
<feature type="transmembrane region" description="Helical" evidence="5">
    <location>
        <begin position="213"/>
        <end position="236"/>
    </location>
</feature>
<feature type="domain" description="HAMP" evidence="7">
    <location>
        <begin position="238"/>
        <end position="290"/>
    </location>
</feature>
<feature type="domain" description="Methyl-accepting transducer" evidence="6">
    <location>
        <begin position="324"/>
        <end position="567"/>
    </location>
</feature>
<accession>A0A2T5VAT2</accession>
<dbReference type="SMART" id="SM00283">
    <property type="entry name" value="MA"/>
    <property type="match status" value="1"/>
</dbReference>
<dbReference type="PROSITE" id="PS50111">
    <property type="entry name" value="CHEMOTAXIS_TRANSDUC_2"/>
    <property type="match status" value="1"/>
</dbReference>
<dbReference type="PANTHER" id="PTHR32089:SF112">
    <property type="entry name" value="LYSOZYME-LIKE PROTEIN-RELATED"/>
    <property type="match status" value="1"/>
</dbReference>
<keyword evidence="5" id="KW-0472">Membrane</keyword>
<dbReference type="RefSeq" id="WP_107989693.1">
    <property type="nucleotide sequence ID" value="NZ_QAYG01000003.1"/>
</dbReference>
<name>A0A2T5VAT2_9HYPH</name>
<keyword evidence="1 3" id="KW-0807">Transducer</keyword>
<comment type="similarity">
    <text evidence="2">Belongs to the methyl-accepting chemotaxis (MCP) protein family.</text>
</comment>
<dbReference type="OrthoDB" id="3289104at2"/>
<dbReference type="SMART" id="SM00304">
    <property type="entry name" value="HAMP"/>
    <property type="match status" value="1"/>
</dbReference>
<dbReference type="Gene3D" id="6.10.340.10">
    <property type="match status" value="1"/>
</dbReference>
<dbReference type="Proteomes" id="UP000244081">
    <property type="component" value="Unassembled WGS sequence"/>
</dbReference>
<reference evidence="8 9" key="1">
    <citation type="submission" date="2018-04" db="EMBL/GenBank/DDBJ databases">
        <title>Genomic Encyclopedia of Archaeal and Bacterial Type Strains, Phase II (KMG-II): from individual species to whole genera.</title>
        <authorList>
            <person name="Goeker M."/>
        </authorList>
    </citation>
    <scope>NUCLEOTIDE SEQUENCE [LARGE SCALE GENOMIC DNA]</scope>
    <source>
        <strain evidence="8 9">DSM 23382</strain>
    </source>
</reference>
<dbReference type="GO" id="GO:0016020">
    <property type="term" value="C:membrane"/>
    <property type="evidence" value="ECO:0007669"/>
    <property type="project" value="InterPro"/>
</dbReference>
<evidence type="ECO:0000256" key="4">
    <source>
        <dbReference type="SAM" id="Coils"/>
    </source>
</evidence>
<keyword evidence="5" id="KW-1133">Transmembrane helix</keyword>
<evidence type="ECO:0000256" key="2">
    <source>
        <dbReference type="ARBA" id="ARBA00029447"/>
    </source>
</evidence>
<comment type="caution">
    <text evidence="8">The sequence shown here is derived from an EMBL/GenBank/DDBJ whole genome shotgun (WGS) entry which is preliminary data.</text>
</comment>
<dbReference type="PROSITE" id="PS50885">
    <property type="entry name" value="HAMP"/>
    <property type="match status" value="1"/>
</dbReference>
<feature type="coiled-coil region" evidence="4">
    <location>
        <begin position="281"/>
        <end position="312"/>
    </location>
</feature>
<dbReference type="GO" id="GO:0007165">
    <property type="term" value="P:signal transduction"/>
    <property type="evidence" value="ECO:0007669"/>
    <property type="project" value="UniProtKB-KW"/>
</dbReference>
<dbReference type="InterPro" id="IPR004089">
    <property type="entry name" value="MCPsignal_dom"/>
</dbReference>
<sequence length="587" mass="61928">MKAAPSSRFALKSVSAKILLIVEIVTAFTIVVAGIAIFQMSRIGGEIESIAENDIPLTQTVNQVTTGQLEQAIMLERMLRFADIKTPNSAQLYKETRASFARLAEDVDRAITAAKAIAEKALQHSDGEADAAAFQTVLNQIDDIKAAHSEFDKHVDEIAVLIEAGRQAEAEALAVTIEAEEEALDNRLIDILGSIRAFTAKATLTAEAHEKSAFWQLLGISAISAVLGMAIAVLFARRSISGPLTSVSNALGALSRGDTSVTVSIVSDDEVGQLARSYESFKATMIEVERLRREAAEEEERIEQEKRAAMLRLADELEHTVKAIAMQLSAAVEELSTVATQMAENASLTRERASAVAAASEQASNNVQTVASAAEELSASIQEISRQVTKALALSDESTSQARNSNETVEGLSASASKIDEVVKLISDIASQTNLLALNATIEAARAGEAGKGFAIVASEVKNLASQTGQATEDIGNQIQQMQSGSQMTAEAIVSVARAIASIDEQIAGIASAVEEQNAVTAEIARNANEVAAGSSDIATNITSVSQGATDSSASAEQVQATVLSIGEQSSILTRELDRFLNTIRAA</sequence>
<organism evidence="8 9">
    <name type="scientific">Breoghania corrubedonensis</name>
    <dbReference type="NCBI Taxonomy" id="665038"/>
    <lineage>
        <taxon>Bacteria</taxon>
        <taxon>Pseudomonadati</taxon>
        <taxon>Pseudomonadota</taxon>
        <taxon>Alphaproteobacteria</taxon>
        <taxon>Hyphomicrobiales</taxon>
        <taxon>Stappiaceae</taxon>
        <taxon>Breoghania</taxon>
    </lineage>
</organism>
<evidence type="ECO:0000259" key="7">
    <source>
        <dbReference type="PROSITE" id="PS50885"/>
    </source>
</evidence>
<dbReference type="AlphaFoldDB" id="A0A2T5VAT2"/>
<dbReference type="SUPFAM" id="SSF58104">
    <property type="entry name" value="Methyl-accepting chemotaxis protein (MCP) signaling domain"/>
    <property type="match status" value="1"/>
</dbReference>
<keyword evidence="5" id="KW-0812">Transmembrane</keyword>
<feature type="transmembrane region" description="Helical" evidence="5">
    <location>
        <begin position="18"/>
        <end position="38"/>
    </location>
</feature>
<evidence type="ECO:0000256" key="3">
    <source>
        <dbReference type="PROSITE-ProRule" id="PRU00284"/>
    </source>
</evidence>
<evidence type="ECO:0000256" key="5">
    <source>
        <dbReference type="SAM" id="Phobius"/>
    </source>
</evidence>
<evidence type="ECO:0000313" key="8">
    <source>
        <dbReference type="EMBL" id="PTW60855.1"/>
    </source>
</evidence>